<name>A0A9X4MK16_9BACT</name>
<reference evidence="2" key="2">
    <citation type="submission" date="2022-10" db="EMBL/GenBank/DDBJ databases">
        <authorList>
            <person name="Aronson H.S."/>
        </authorList>
    </citation>
    <scope>NUCLEOTIDE SEQUENCE</scope>
    <source>
        <strain evidence="2">RS19-109</strain>
    </source>
</reference>
<evidence type="ECO:0000313" key="3">
    <source>
        <dbReference type="Proteomes" id="UP001154240"/>
    </source>
</evidence>
<sequence length="291" mass="33557">MAEQLADKVREEQLLKPGALDPAMPVNPYYIKHSFTFFGKYRVSHEWINLGGTCEYGSYFGKPKGVPLRIFDSLGSIYEEGGKVWWQSDKSYATVDKNGKVDRKDFDRYVRSVKVMNPVYGTPTKEELQASEKAQRERIERARRTGRYESDTPDIVKPIGYKEIETGLQTMCHQSWYATQHGLTVLLRKWSVDQYLAWLKKNSQQQGRVSHQRIGTNDWTVLEFNLEPQSTDGASSGPYQFWMLPIGDTGYTFLFRLGANLESLKDPDAHERFKATFRHLIESVNIEPLQP</sequence>
<dbReference type="AlphaFoldDB" id="A0A9X4MK16"/>
<evidence type="ECO:0000313" key="2">
    <source>
        <dbReference type="EMBL" id="MDG4476269.1"/>
    </source>
</evidence>
<organism evidence="2 3">
    <name type="scientific">Thiovibrio frasassiensis</name>
    <dbReference type="NCBI Taxonomy" id="2984131"/>
    <lineage>
        <taxon>Bacteria</taxon>
        <taxon>Pseudomonadati</taxon>
        <taxon>Thermodesulfobacteriota</taxon>
        <taxon>Desulfobulbia</taxon>
        <taxon>Desulfobulbales</taxon>
        <taxon>Thiovibrionaceae</taxon>
        <taxon>Thiovibrio</taxon>
    </lineage>
</organism>
<proteinExistence type="predicted"/>
<dbReference type="RefSeq" id="WP_307633239.1">
    <property type="nucleotide sequence ID" value="NZ_JAPHEH010000001.1"/>
</dbReference>
<comment type="caution">
    <text evidence="2">The sequence shown here is derived from an EMBL/GenBank/DDBJ whole genome shotgun (WGS) entry which is preliminary data.</text>
</comment>
<reference evidence="2" key="1">
    <citation type="journal article" date="2022" name="bioRxiv">
        <title>Thiovibrio frasassiensisgen. nov., sp. nov., an autotrophic, elemental sulfur disproportionating bacterium isolated from sulfidic karst sediment, and proposal of Thiovibrionaceae fam. nov.</title>
        <authorList>
            <person name="Aronson H."/>
            <person name="Thomas C."/>
            <person name="Bhattacharyya M."/>
            <person name="Eckstein S."/>
            <person name="Jensen S."/>
            <person name="Barco R."/>
            <person name="Macalady J."/>
            <person name="Amend J."/>
        </authorList>
    </citation>
    <scope>NUCLEOTIDE SEQUENCE</scope>
    <source>
        <strain evidence="2">RS19-109</strain>
    </source>
</reference>
<feature type="compositionally biased region" description="Basic and acidic residues" evidence="1">
    <location>
        <begin position="130"/>
        <end position="150"/>
    </location>
</feature>
<dbReference type="Proteomes" id="UP001154240">
    <property type="component" value="Unassembled WGS sequence"/>
</dbReference>
<gene>
    <name evidence="2" type="ORF">OLX77_08885</name>
</gene>
<evidence type="ECO:0000256" key="1">
    <source>
        <dbReference type="SAM" id="MobiDB-lite"/>
    </source>
</evidence>
<feature type="region of interest" description="Disordered" evidence="1">
    <location>
        <begin position="130"/>
        <end position="151"/>
    </location>
</feature>
<dbReference type="EMBL" id="JAPHEH010000001">
    <property type="protein sequence ID" value="MDG4476269.1"/>
    <property type="molecule type" value="Genomic_DNA"/>
</dbReference>
<protein>
    <submittedName>
        <fullName evidence="2">Uncharacterized protein</fullName>
    </submittedName>
</protein>
<accession>A0A9X4MK16</accession>
<keyword evidence="3" id="KW-1185">Reference proteome</keyword>